<dbReference type="InterPro" id="IPR027417">
    <property type="entry name" value="P-loop_NTPase"/>
</dbReference>
<dbReference type="EMBL" id="JACGCM010000497">
    <property type="protein sequence ID" value="KAF6171420.1"/>
    <property type="molecule type" value="Genomic_DNA"/>
</dbReference>
<dbReference type="Proteomes" id="UP000541444">
    <property type="component" value="Unassembled WGS sequence"/>
</dbReference>
<dbReference type="InterPro" id="IPR003593">
    <property type="entry name" value="AAA+_ATPase"/>
</dbReference>
<dbReference type="PANTHER" id="PTHR23077:SF117">
    <property type="entry name" value="AAA+ ATPASE DOMAIN-CONTAINING PROTEIN"/>
    <property type="match status" value="1"/>
</dbReference>
<dbReference type="InterPro" id="IPR050168">
    <property type="entry name" value="AAA_ATPase_domain"/>
</dbReference>
<sequence length="183" mass="20135">METSSSSSSNTTTLPTTSAKKQWKAEEAIAGNTEALQALRELITYPIYYSKQFRRIGKWRRGLLLHGPPGTGKTSLVRAVVRECDAHLIVISPQSVHRAYVGEGERILREAFAEAAAHSSGKPAVIFFDEIDAICPRGDSRREQGIHIVSQLVLLMDANKPSSTSRSQVVVVASTNRLQMLLF</sequence>
<feature type="region of interest" description="Disordered" evidence="1">
    <location>
        <begin position="1"/>
        <end position="20"/>
    </location>
</feature>
<feature type="domain" description="AAA+ ATPase" evidence="2">
    <location>
        <begin position="59"/>
        <end position="175"/>
    </location>
</feature>
<proteinExistence type="predicted"/>
<evidence type="ECO:0000259" key="2">
    <source>
        <dbReference type="SMART" id="SM00382"/>
    </source>
</evidence>
<gene>
    <name evidence="3" type="ORF">GIB67_009561</name>
</gene>
<dbReference type="Gene3D" id="3.40.50.300">
    <property type="entry name" value="P-loop containing nucleotide triphosphate hydrolases"/>
    <property type="match status" value="1"/>
</dbReference>
<name>A0A7J7NWJ0_9MAGN</name>
<keyword evidence="4" id="KW-1185">Reference proteome</keyword>
<protein>
    <recommendedName>
        <fullName evidence="2">AAA+ ATPase domain-containing protein</fullName>
    </recommendedName>
</protein>
<evidence type="ECO:0000256" key="1">
    <source>
        <dbReference type="SAM" id="MobiDB-lite"/>
    </source>
</evidence>
<dbReference type="OrthoDB" id="5421at2759"/>
<dbReference type="InterPro" id="IPR003959">
    <property type="entry name" value="ATPase_AAA_core"/>
</dbReference>
<organism evidence="3 4">
    <name type="scientific">Kingdonia uniflora</name>
    <dbReference type="NCBI Taxonomy" id="39325"/>
    <lineage>
        <taxon>Eukaryota</taxon>
        <taxon>Viridiplantae</taxon>
        <taxon>Streptophyta</taxon>
        <taxon>Embryophyta</taxon>
        <taxon>Tracheophyta</taxon>
        <taxon>Spermatophyta</taxon>
        <taxon>Magnoliopsida</taxon>
        <taxon>Ranunculales</taxon>
        <taxon>Circaeasteraceae</taxon>
        <taxon>Kingdonia</taxon>
    </lineage>
</organism>
<evidence type="ECO:0000313" key="3">
    <source>
        <dbReference type="EMBL" id="KAF6171420.1"/>
    </source>
</evidence>
<dbReference type="GO" id="GO:0016887">
    <property type="term" value="F:ATP hydrolysis activity"/>
    <property type="evidence" value="ECO:0007669"/>
    <property type="project" value="InterPro"/>
</dbReference>
<feature type="compositionally biased region" description="Low complexity" evidence="1">
    <location>
        <begin position="1"/>
        <end position="18"/>
    </location>
</feature>
<comment type="caution">
    <text evidence="3">The sequence shown here is derived from an EMBL/GenBank/DDBJ whole genome shotgun (WGS) entry which is preliminary data.</text>
</comment>
<dbReference type="Pfam" id="PF00004">
    <property type="entry name" value="AAA"/>
    <property type="match status" value="1"/>
</dbReference>
<dbReference type="SMART" id="SM00382">
    <property type="entry name" value="AAA"/>
    <property type="match status" value="1"/>
</dbReference>
<dbReference type="PANTHER" id="PTHR23077">
    <property type="entry name" value="AAA-FAMILY ATPASE"/>
    <property type="match status" value="1"/>
</dbReference>
<dbReference type="GO" id="GO:0005524">
    <property type="term" value="F:ATP binding"/>
    <property type="evidence" value="ECO:0007669"/>
    <property type="project" value="InterPro"/>
</dbReference>
<accession>A0A7J7NWJ0</accession>
<dbReference type="AlphaFoldDB" id="A0A7J7NWJ0"/>
<evidence type="ECO:0000313" key="4">
    <source>
        <dbReference type="Proteomes" id="UP000541444"/>
    </source>
</evidence>
<dbReference type="SUPFAM" id="SSF52540">
    <property type="entry name" value="P-loop containing nucleoside triphosphate hydrolases"/>
    <property type="match status" value="1"/>
</dbReference>
<reference evidence="3 4" key="1">
    <citation type="journal article" date="2020" name="IScience">
        <title>Genome Sequencing of the Endangered Kingdonia uniflora (Circaeasteraceae, Ranunculales) Reveals Potential Mechanisms of Evolutionary Specialization.</title>
        <authorList>
            <person name="Sun Y."/>
            <person name="Deng T."/>
            <person name="Zhang A."/>
            <person name="Moore M.J."/>
            <person name="Landis J.B."/>
            <person name="Lin N."/>
            <person name="Zhang H."/>
            <person name="Zhang X."/>
            <person name="Huang J."/>
            <person name="Zhang X."/>
            <person name="Sun H."/>
            <person name="Wang H."/>
        </authorList>
    </citation>
    <scope>NUCLEOTIDE SEQUENCE [LARGE SCALE GENOMIC DNA]</scope>
    <source>
        <strain evidence="3">TB1705</strain>
        <tissue evidence="3">Leaf</tissue>
    </source>
</reference>